<dbReference type="Proteomes" id="UP000825890">
    <property type="component" value="Unassembled WGS sequence"/>
</dbReference>
<dbReference type="RefSeq" id="XP_044653078.1">
    <property type="nucleotide sequence ID" value="XM_044797143.1"/>
</dbReference>
<reference evidence="2 3" key="1">
    <citation type="submission" date="2021-01" db="EMBL/GenBank/DDBJ databases">
        <title>Cercospora kikuchii MAFF 305040 whole genome shotgun sequence.</title>
        <authorList>
            <person name="Kashiwa T."/>
            <person name="Suzuki T."/>
        </authorList>
    </citation>
    <scope>NUCLEOTIDE SEQUENCE [LARGE SCALE GENOMIC DNA]</scope>
    <source>
        <strain evidence="2 3">MAFF 305040</strain>
    </source>
</reference>
<organism evidence="2 3">
    <name type="scientific">Cercospora kikuchii</name>
    <dbReference type="NCBI Taxonomy" id="84275"/>
    <lineage>
        <taxon>Eukaryota</taxon>
        <taxon>Fungi</taxon>
        <taxon>Dikarya</taxon>
        <taxon>Ascomycota</taxon>
        <taxon>Pezizomycotina</taxon>
        <taxon>Dothideomycetes</taxon>
        <taxon>Dothideomycetidae</taxon>
        <taxon>Mycosphaerellales</taxon>
        <taxon>Mycosphaerellaceae</taxon>
        <taxon>Cercospora</taxon>
    </lineage>
</organism>
<dbReference type="Gene3D" id="1.20.1280.50">
    <property type="match status" value="1"/>
</dbReference>
<keyword evidence="3" id="KW-1185">Reference proteome</keyword>
<proteinExistence type="predicted"/>
<accession>A0A9P3C9B9</accession>
<dbReference type="Pfam" id="PF12937">
    <property type="entry name" value="F-box-like"/>
    <property type="match status" value="1"/>
</dbReference>
<gene>
    <name evidence="2" type="ORF">CKM354_000200300</name>
</gene>
<comment type="caution">
    <text evidence="2">The sequence shown here is derived from an EMBL/GenBank/DDBJ whole genome shotgun (WGS) entry which is preliminary data.</text>
</comment>
<sequence length="480" mass="54652">MGYSEILCTICGVSFNIARIRREGERKSAAWGYYKHSDSYVRAEEPDAFEYCGNKSGCTYYSRELDDGIYRSPWQETEKDEHAGDEDADENAGLVSEYQDGIDENVEHIAGPGCNSDNGYSGWSISIEEMQGCTTFQCFVRKRNDWKPASDDEDFEQDSSFPMYLSGLCDAMPDRELGNIDVMHPMRHDMQSHATDDICWGGGSGENDHFYSMPFHPSCLEIYKRASRTWFDEKQDHMQGLLDWWRTGASDETFGENSPSTGRCGGIGRLHQQWWCHETGTEYIAANPLFIPNLAKVIADATTPHPIDGNSGAFDLPANTNFTPSPGDLFATLPAELRLNILTELSSEDICSLRLVSRSFRQLPLSLYHEMLMKNMDFFWEAWPAKDQTPYPYLATTTAEKIQNGPSVPRDPVPVPNQLDLSRTDWYKLYYGLRRGIRNGELKGLANRSRIWEDCESILESIVEHWDEWEEERGARKANS</sequence>
<dbReference type="InterPro" id="IPR001810">
    <property type="entry name" value="F-box_dom"/>
</dbReference>
<dbReference type="AlphaFoldDB" id="A0A9P3C9B9"/>
<dbReference type="OrthoDB" id="40579at2759"/>
<dbReference type="GeneID" id="68287578"/>
<dbReference type="InterPro" id="IPR036047">
    <property type="entry name" value="F-box-like_dom_sf"/>
</dbReference>
<protein>
    <recommendedName>
        <fullName evidence="1">F-box domain-containing protein</fullName>
    </recommendedName>
</protein>
<dbReference type="SUPFAM" id="SSF81383">
    <property type="entry name" value="F-box domain"/>
    <property type="match status" value="1"/>
</dbReference>
<feature type="domain" description="F-box" evidence="1">
    <location>
        <begin position="327"/>
        <end position="376"/>
    </location>
</feature>
<evidence type="ECO:0000313" key="2">
    <source>
        <dbReference type="EMBL" id="GIZ38591.1"/>
    </source>
</evidence>
<name>A0A9P3C9B9_9PEZI</name>
<evidence type="ECO:0000313" key="3">
    <source>
        <dbReference type="Proteomes" id="UP000825890"/>
    </source>
</evidence>
<evidence type="ECO:0000259" key="1">
    <source>
        <dbReference type="PROSITE" id="PS50181"/>
    </source>
</evidence>
<dbReference type="EMBL" id="BOLY01000001">
    <property type="protein sequence ID" value="GIZ38591.1"/>
    <property type="molecule type" value="Genomic_DNA"/>
</dbReference>
<dbReference type="PROSITE" id="PS50181">
    <property type="entry name" value="FBOX"/>
    <property type="match status" value="1"/>
</dbReference>